<name>A0A7J6LX20_PERCH</name>
<keyword evidence="1" id="KW-0175">Coiled coil</keyword>
<dbReference type="InterPro" id="IPR036236">
    <property type="entry name" value="Znf_C2H2_sf"/>
</dbReference>
<evidence type="ECO:0000256" key="2">
    <source>
        <dbReference type="SAM" id="MobiDB-lite"/>
    </source>
</evidence>
<evidence type="ECO:0000313" key="4">
    <source>
        <dbReference type="Proteomes" id="UP000591131"/>
    </source>
</evidence>
<sequence length="305" mass="33148">MRPPSYSSSSSSSSSSEDGPDSDMCSEGWSDSELEVSDHEEESPVLCCICDFSSQDSVAEIWSHMRSAHNVNSNGQFDLTDDYLRMKLVNYLRKNHQPPSSVSDLDSDEWLQPVLEDDRLLCEEIGDIDMENSPNTGNTPGVSQNPNDLSRDQLLAENAFLRAQVEDLRRLLIDEDDETTTATSRPRKGAGRYYTGKSFSGEPVYSEPGQVDGMEGRRITCAAGGSDAVWLGSEDGAIVKLERDLRSSTAAAALTSSGSEEGHQQAPLQAFNRGIVGLRDVPLKQCVVAVGEDSVVPGLESATCW</sequence>
<protein>
    <submittedName>
        <fullName evidence="3">Vacuolar protein sorting-associated protein 11</fullName>
    </submittedName>
</protein>
<dbReference type="Proteomes" id="UP000591131">
    <property type="component" value="Unassembled WGS sequence"/>
</dbReference>
<comment type="caution">
    <text evidence="3">The sequence shown here is derived from an EMBL/GenBank/DDBJ whole genome shotgun (WGS) entry which is preliminary data.</text>
</comment>
<dbReference type="EMBL" id="JAAPAO010000307">
    <property type="protein sequence ID" value="KAF4663764.1"/>
    <property type="molecule type" value="Genomic_DNA"/>
</dbReference>
<dbReference type="SUPFAM" id="SSF57667">
    <property type="entry name" value="beta-beta-alpha zinc fingers"/>
    <property type="match status" value="1"/>
</dbReference>
<organism evidence="3 4">
    <name type="scientific">Perkinsus chesapeaki</name>
    <name type="common">Clam parasite</name>
    <name type="synonym">Perkinsus andrewsi</name>
    <dbReference type="NCBI Taxonomy" id="330153"/>
    <lineage>
        <taxon>Eukaryota</taxon>
        <taxon>Sar</taxon>
        <taxon>Alveolata</taxon>
        <taxon>Perkinsozoa</taxon>
        <taxon>Perkinsea</taxon>
        <taxon>Perkinsida</taxon>
        <taxon>Perkinsidae</taxon>
        <taxon>Perkinsus</taxon>
    </lineage>
</organism>
<reference evidence="3 4" key="1">
    <citation type="submission" date="2020-04" db="EMBL/GenBank/DDBJ databases">
        <title>Perkinsus chesapeaki whole genome sequence.</title>
        <authorList>
            <person name="Bogema D.R."/>
        </authorList>
    </citation>
    <scope>NUCLEOTIDE SEQUENCE [LARGE SCALE GENOMIC DNA]</scope>
    <source>
        <strain evidence="3">ATCC PRA-425</strain>
    </source>
</reference>
<accession>A0A7J6LX20</accession>
<feature type="compositionally biased region" description="Low complexity" evidence="2">
    <location>
        <begin position="1"/>
        <end position="16"/>
    </location>
</feature>
<evidence type="ECO:0000256" key="1">
    <source>
        <dbReference type="SAM" id="Coils"/>
    </source>
</evidence>
<feature type="coiled-coil region" evidence="1">
    <location>
        <begin position="151"/>
        <end position="178"/>
    </location>
</feature>
<evidence type="ECO:0000313" key="3">
    <source>
        <dbReference type="EMBL" id="KAF4663764.1"/>
    </source>
</evidence>
<feature type="region of interest" description="Disordered" evidence="2">
    <location>
        <begin position="1"/>
        <end position="36"/>
    </location>
</feature>
<proteinExistence type="predicted"/>
<feature type="compositionally biased region" description="Polar residues" evidence="2">
    <location>
        <begin position="132"/>
        <end position="148"/>
    </location>
</feature>
<gene>
    <name evidence="3" type="primary">VPS11_2</name>
    <name evidence="3" type="ORF">FOL47_005576</name>
</gene>
<feature type="non-terminal residue" evidence="3">
    <location>
        <position position="305"/>
    </location>
</feature>
<keyword evidence="4" id="KW-1185">Reference proteome</keyword>
<feature type="region of interest" description="Disordered" evidence="2">
    <location>
        <begin position="128"/>
        <end position="149"/>
    </location>
</feature>
<dbReference type="AlphaFoldDB" id="A0A7J6LX20"/>
<dbReference type="OrthoDB" id="10445202at2759"/>